<dbReference type="Proteomes" id="UP000734854">
    <property type="component" value="Unassembled WGS sequence"/>
</dbReference>
<feature type="domain" description="RING-type" evidence="7">
    <location>
        <begin position="357"/>
        <end position="393"/>
    </location>
</feature>
<sequence>MLCSKEEEDRKQKEKKHHQLSHMHPKWVGLESLDARGDAAVEESRFIQTNKRVIFIFISFYGHRQHTAEAAASAPSESLSVSFCSSPTALKRTGQSTEAGGRGRQREERSEVEGQKLLSLELIMFFPHADDDAPALLFANGDEIGPAELTAARNPTKRGRDSTEAPTTAAAAPVLQSHPATNLQPVCLAQLQSCVPPLVSTGIGLSVDEQRRPQQNQQSFDTFMSGDLAVCVTQQKDEIERFLHAHGEYLRRTLEERRRRSIRSLLVAARKTAAQRLREKEADVERAARRGAELEHRLAHLRTESMAWQARAKAGHAEAASLHAQLQQASAAILPPKSADSAESAFGESQIEPEWVCRACWGRPASVVILPCRHLCLCDVCDGGAEEACPVCRCVRTGGVRILDA</sequence>
<keyword evidence="3" id="KW-0862">Zinc</keyword>
<evidence type="ECO:0000313" key="8">
    <source>
        <dbReference type="EMBL" id="KAG6523192.1"/>
    </source>
</evidence>
<feature type="region of interest" description="Disordered" evidence="6">
    <location>
        <begin position="149"/>
        <end position="171"/>
    </location>
</feature>
<dbReference type="Gene3D" id="3.30.40.10">
    <property type="entry name" value="Zinc/RING finger domain, C3HC4 (zinc finger)"/>
    <property type="match status" value="1"/>
</dbReference>
<comment type="caution">
    <text evidence="8">The sequence shown here is derived from an EMBL/GenBank/DDBJ whole genome shotgun (WGS) entry which is preliminary data.</text>
</comment>
<reference evidence="8 9" key="1">
    <citation type="submission" date="2020-08" db="EMBL/GenBank/DDBJ databases">
        <title>Plant Genome Project.</title>
        <authorList>
            <person name="Zhang R.-G."/>
        </authorList>
    </citation>
    <scope>NUCLEOTIDE SEQUENCE [LARGE SCALE GENOMIC DNA]</scope>
    <source>
        <tissue evidence="8">Rhizome</tissue>
    </source>
</reference>
<evidence type="ECO:0000256" key="4">
    <source>
        <dbReference type="PROSITE-ProRule" id="PRU00175"/>
    </source>
</evidence>
<dbReference type="InterPro" id="IPR001841">
    <property type="entry name" value="Znf_RING"/>
</dbReference>
<evidence type="ECO:0000313" key="9">
    <source>
        <dbReference type="Proteomes" id="UP000734854"/>
    </source>
</evidence>
<dbReference type="AlphaFoldDB" id="A0A8J5HZ48"/>
<evidence type="ECO:0000256" key="1">
    <source>
        <dbReference type="ARBA" id="ARBA00022723"/>
    </source>
</evidence>
<dbReference type="PROSITE" id="PS50089">
    <property type="entry name" value="ZF_RING_2"/>
    <property type="match status" value="1"/>
</dbReference>
<dbReference type="EMBL" id="JACMSC010000004">
    <property type="protein sequence ID" value="KAG6523192.1"/>
    <property type="molecule type" value="Genomic_DNA"/>
</dbReference>
<evidence type="ECO:0000259" key="7">
    <source>
        <dbReference type="PROSITE" id="PS50089"/>
    </source>
</evidence>
<dbReference type="GO" id="GO:0008270">
    <property type="term" value="F:zinc ion binding"/>
    <property type="evidence" value="ECO:0007669"/>
    <property type="project" value="UniProtKB-KW"/>
</dbReference>
<evidence type="ECO:0000256" key="2">
    <source>
        <dbReference type="ARBA" id="ARBA00022771"/>
    </source>
</evidence>
<dbReference type="CDD" id="cd16649">
    <property type="entry name" value="mRING-HC-C3HC5_CGRF1-like"/>
    <property type="match status" value="1"/>
</dbReference>
<evidence type="ECO:0000256" key="3">
    <source>
        <dbReference type="ARBA" id="ARBA00022833"/>
    </source>
</evidence>
<keyword evidence="9" id="KW-1185">Reference proteome</keyword>
<keyword evidence="1" id="KW-0479">Metal-binding</keyword>
<dbReference type="PANTHER" id="PTHR42647">
    <property type="entry name" value="SBP (S-RIBONUCLEASE BINDING PROTEIN) FAMILY PROTEIN"/>
    <property type="match status" value="1"/>
</dbReference>
<keyword evidence="2 4" id="KW-0863">Zinc-finger</keyword>
<name>A0A8J5HZ48_ZINOF</name>
<feature type="compositionally biased region" description="Basic and acidic residues" evidence="6">
    <location>
        <begin position="1"/>
        <end position="12"/>
    </location>
</feature>
<evidence type="ECO:0000256" key="5">
    <source>
        <dbReference type="SAM" id="Coils"/>
    </source>
</evidence>
<dbReference type="PANTHER" id="PTHR42647:SF5">
    <property type="entry name" value="SBP (S-RIBONUCLEASE BINDING PROTEIN) FAMILY PROTEIN"/>
    <property type="match status" value="1"/>
</dbReference>
<dbReference type="GO" id="GO:0004842">
    <property type="term" value="F:ubiquitin-protein transferase activity"/>
    <property type="evidence" value="ECO:0007669"/>
    <property type="project" value="TreeGrafter"/>
</dbReference>
<dbReference type="Pfam" id="PF13920">
    <property type="entry name" value="zf-C3HC4_3"/>
    <property type="match status" value="1"/>
</dbReference>
<protein>
    <recommendedName>
        <fullName evidence="7">RING-type domain-containing protein</fullName>
    </recommendedName>
</protein>
<dbReference type="InterPro" id="IPR013083">
    <property type="entry name" value="Znf_RING/FYVE/PHD"/>
</dbReference>
<feature type="region of interest" description="Disordered" evidence="6">
    <location>
        <begin position="1"/>
        <end position="23"/>
    </location>
</feature>
<keyword evidence="5" id="KW-0175">Coiled coil</keyword>
<evidence type="ECO:0000256" key="6">
    <source>
        <dbReference type="SAM" id="MobiDB-lite"/>
    </source>
</evidence>
<organism evidence="8 9">
    <name type="scientific">Zingiber officinale</name>
    <name type="common">Ginger</name>
    <name type="synonym">Amomum zingiber</name>
    <dbReference type="NCBI Taxonomy" id="94328"/>
    <lineage>
        <taxon>Eukaryota</taxon>
        <taxon>Viridiplantae</taxon>
        <taxon>Streptophyta</taxon>
        <taxon>Embryophyta</taxon>
        <taxon>Tracheophyta</taxon>
        <taxon>Spermatophyta</taxon>
        <taxon>Magnoliopsida</taxon>
        <taxon>Liliopsida</taxon>
        <taxon>Zingiberales</taxon>
        <taxon>Zingiberaceae</taxon>
        <taxon>Zingiber</taxon>
    </lineage>
</organism>
<feature type="coiled-coil region" evidence="5">
    <location>
        <begin position="270"/>
        <end position="304"/>
    </location>
</feature>
<feature type="region of interest" description="Disordered" evidence="6">
    <location>
        <begin position="90"/>
        <end position="112"/>
    </location>
</feature>
<proteinExistence type="predicted"/>
<accession>A0A8J5HZ48</accession>
<gene>
    <name evidence="8" type="ORF">ZIOFF_013045</name>
</gene>
<feature type="compositionally biased region" description="Basic residues" evidence="6">
    <location>
        <begin position="13"/>
        <end position="23"/>
    </location>
</feature>